<dbReference type="Proteomes" id="UP000481583">
    <property type="component" value="Unassembled WGS sequence"/>
</dbReference>
<feature type="non-terminal residue" evidence="1">
    <location>
        <position position="83"/>
    </location>
</feature>
<dbReference type="RefSeq" id="WP_206314764.1">
    <property type="nucleotide sequence ID" value="NZ_JAAKZV010000325.1"/>
</dbReference>
<gene>
    <name evidence="1" type="ORF">G5C51_38030</name>
</gene>
<organism evidence="1 2">
    <name type="scientific">Streptomyces coryli</name>
    <dbReference type="NCBI Taxonomy" id="1128680"/>
    <lineage>
        <taxon>Bacteria</taxon>
        <taxon>Bacillati</taxon>
        <taxon>Actinomycetota</taxon>
        <taxon>Actinomycetes</taxon>
        <taxon>Kitasatosporales</taxon>
        <taxon>Streptomycetaceae</taxon>
        <taxon>Streptomyces</taxon>
    </lineage>
</organism>
<dbReference type="InterPro" id="IPR023286">
    <property type="entry name" value="ABATE_dom_sf"/>
</dbReference>
<reference evidence="1 2" key="1">
    <citation type="submission" date="2020-02" db="EMBL/GenBank/DDBJ databases">
        <title>Whole-genome analyses of novel actinobacteria.</title>
        <authorList>
            <person name="Sahin N."/>
        </authorList>
    </citation>
    <scope>NUCLEOTIDE SEQUENCE [LARGE SCALE GENOMIC DNA]</scope>
    <source>
        <strain evidence="1 2">A7024</strain>
    </source>
</reference>
<proteinExistence type="predicted"/>
<dbReference type="AlphaFoldDB" id="A0A6G4UC06"/>
<protein>
    <submittedName>
        <fullName evidence="1">Uncharacterized protein</fullName>
    </submittedName>
</protein>
<dbReference type="InterPro" id="IPR010852">
    <property type="entry name" value="ABATE"/>
</dbReference>
<dbReference type="SUPFAM" id="SSF160904">
    <property type="entry name" value="Jann2411-like"/>
    <property type="match status" value="1"/>
</dbReference>
<dbReference type="Gene3D" id="1.10.3300.10">
    <property type="entry name" value="Jann2411-like domain"/>
    <property type="match status" value="1"/>
</dbReference>
<keyword evidence="2" id="KW-1185">Reference proteome</keyword>
<sequence>MHLLGEPLALDLLNTRPADGDLLTSPDALRTWLTALGMRLTVPWAAGRVGSAELAAVLDVREHAAAAIDAARRGEQPPAKALR</sequence>
<accession>A0A6G4UC06</accession>
<dbReference type="EMBL" id="JAAKZV010000325">
    <property type="protein sequence ID" value="NGN69673.1"/>
    <property type="molecule type" value="Genomic_DNA"/>
</dbReference>
<evidence type="ECO:0000313" key="1">
    <source>
        <dbReference type="EMBL" id="NGN69673.1"/>
    </source>
</evidence>
<name>A0A6G4UC06_9ACTN</name>
<dbReference type="Pfam" id="PF07336">
    <property type="entry name" value="ABATE"/>
    <property type="match status" value="1"/>
</dbReference>
<comment type="caution">
    <text evidence="1">The sequence shown here is derived from an EMBL/GenBank/DDBJ whole genome shotgun (WGS) entry which is preliminary data.</text>
</comment>
<evidence type="ECO:0000313" key="2">
    <source>
        <dbReference type="Proteomes" id="UP000481583"/>
    </source>
</evidence>